<proteinExistence type="predicted"/>
<evidence type="ECO:0000313" key="1">
    <source>
        <dbReference type="EMBL" id="KAA6304280.1"/>
    </source>
</evidence>
<sequence>MLFYLHDINLTSQIYTIFPFENSTKLVNKYYICRNLTTNPPPAAIFIDNFVAEFTSFVATSYAVGSMSAFAPSL</sequence>
<dbReference type="EMBL" id="SNRY01011640">
    <property type="protein sequence ID" value="KAA6304280.1"/>
    <property type="molecule type" value="Genomic_DNA"/>
</dbReference>
<protein>
    <submittedName>
        <fullName evidence="1">Uncharacterized protein</fullName>
    </submittedName>
</protein>
<dbReference type="AlphaFoldDB" id="A0A5J4P5E7"/>
<name>A0A5J4P5E7_9ZZZZ</name>
<organism evidence="1">
    <name type="scientific">termite gut metagenome</name>
    <dbReference type="NCBI Taxonomy" id="433724"/>
    <lineage>
        <taxon>unclassified sequences</taxon>
        <taxon>metagenomes</taxon>
        <taxon>organismal metagenomes</taxon>
    </lineage>
</organism>
<accession>A0A5J4P5E7</accession>
<gene>
    <name evidence="1" type="ORF">EZS27_044074</name>
</gene>
<reference evidence="1" key="1">
    <citation type="submission" date="2019-03" db="EMBL/GenBank/DDBJ databases">
        <title>Single cell metagenomics reveals metabolic interactions within the superorganism composed of flagellate Streblomastix strix and complex community of Bacteroidetes bacteria on its surface.</title>
        <authorList>
            <person name="Treitli S.C."/>
            <person name="Kolisko M."/>
            <person name="Husnik F."/>
            <person name="Keeling P."/>
            <person name="Hampl V."/>
        </authorList>
    </citation>
    <scope>NUCLEOTIDE SEQUENCE</scope>
    <source>
        <strain evidence="1">STM</strain>
    </source>
</reference>
<comment type="caution">
    <text evidence="1">The sequence shown here is derived from an EMBL/GenBank/DDBJ whole genome shotgun (WGS) entry which is preliminary data.</text>
</comment>